<organism evidence="5 6">
    <name type="scientific">Oceanobacillus picturae</name>
    <dbReference type="NCBI Taxonomy" id="171693"/>
    <lineage>
        <taxon>Bacteria</taxon>
        <taxon>Bacillati</taxon>
        <taxon>Bacillota</taxon>
        <taxon>Bacilli</taxon>
        <taxon>Bacillales</taxon>
        <taxon>Bacillaceae</taxon>
        <taxon>Oceanobacillus</taxon>
    </lineage>
</organism>
<dbReference type="GO" id="GO:0008887">
    <property type="term" value="F:glycerate kinase activity"/>
    <property type="evidence" value="ECO:0007669"/>
    <property type="project" value="UniProtKB-UniRule"/>
</dbReference>
<dbReference type="EMBL" id="BBXV01000026">
    <property type="protein sequence ID" value="GAQ18331.1"/>
    <property type="molecule type" value="Genomic_DNA"/>
</dbReference>
<name>A0A0U9H7I0_9BACI</name>
<dbReference type="PANTHER" id="PTHR21599">
    <property type="entry name" value="GLYCERATE KINASE"/>
    <property type="match status" value="1"/>
</dbReference>
<sequence>MKTVIAVDSFKGSISSIQASKAIKEGITKADPKTEIVSLPMGDGGEGTVEAIVHATGGIFREKLVTGPLHDKVMATYGISGNGQTAIIEVASACGLTLLTKQQRNPSLTTTFGVGELIMDAIDQGCRDFIIGLGGSATNDAGIGMLQALGVQFFDRKRNEVGFGGAQLALIEKINIAGMHPVLTECTFRVACDVENELYGKDGAAVVFGPQKGANLDMVKQLDNGLKYFASVVNRETGLLIHTIKGGGAAGGLGAAFHAFLNGKLKSGISLVMEHVKLASYIEGADLVITGEGKLDNQTIYGKVPMGVAQLAKQYGIPVIAVAGAITEDVASLHEHGITACFPIIQEPTSLDESMKELTAYHNLMKTSEQFMRLIIRVK</sequence>
<keyword evidence="3 4" id="KW-0418">Kinase</keyword>
<dbReference type="InterPro" id="IPR018197">
    <property type="entry name" value="Glycerate_kinase_RE-like"/>
</dbReference>
<keyword evidence="2 4" id="KW-0808">Transferase</keyword>
<dbReference type="InterPro" id="IPR036129">
    <property type="entry name" value="Glycerate_kinase_sf"/>
</dbReference>
<dbReference type="GO" id="GO:0031388">
    <property type="term" value="P:organic acid phosphorylation"/>
    <property type="evidence" value="ECO:0007669"/>
    <property type="project" value="UniProtKB-UniRule"/>
</dbReference>
<reference evidence="6" key="1">
    <citation type="submission" date="2015-07" db="EMBL/GenBank/DDBJ databases">
        <title>Draft Genome Sequence of Oceanobacillus picturae Heshi-B3 that Was Isolated from Fermented Rice Bran with Aging Salted Mackerel, Which Was Named Heshiko as Traditional Fermented Seafood in Japan.</title>
        <authorList>
            <person name="Akuzawa S."/>
            <person name="Nakagawa J."/>
            <person name="Kanekatsu T."/>
            <person name="Kanesaki Y."/>
            <person name="Suzuki T."/>
        </authorList>
    </citation>
    <scope>NUCLEOTIDE SEQUENCE [LARGE SCALE GENOMIC DNA]</scope>
    <source>
        <strain evidence="6">Heshi-B3</strain>
    </source>
</reference>
<dbReference type="InterPro" id="IPR004381">
    <property type="entry name" value="Glycerate_kinase"/>
</dbReference>
<comment type="similarity">
    <text evidence="1 4">Belongs to the glycerate kinase type-1 family.</text>
</comment>
<evidence type="ECO:0000256" key="1">
    <source>
        <dbReference type="ARBA" id="ARBA00006284"/>
    </source>
</evidence>
<dbReference type="Proteomes" id="UP000052946">
    <property type="component" value="Unassembled WGS sequence"/>
</dbReference>
<dbReference type="InterPro" id="IPR018193">
    <property type="entry name" value="Glyc_kinase_flavodox-like_fold"/>
</dbReference>
<comment type="caution">
    <text evidence="5">The sequence shown here is derived from an EMBL/GenBank/DDBJ whole genome shotgun (WGS) entry which is preliminary data.</text>
</comment>
<dbReference type="OrthoDB" id="9774290at2"/>
<dbReference type="AlphaFoldDB" id="A0A0U9H7I0"/>
<proteinExistence type="inferred from homology"/>
<evidence type="ECO:0000256" key="3">
    <source>
        <dbReference type="ARBA" id="ARBA00022777"/>
    </source>
</evidence>
<dbReference type="RefSeq" id="WP_058950391.1">
    <property type="nucleotide sequence ID" value="NZ_BBXV01000026.1"/>
</dbReference>
<protein>
    <submittedName>
        <fullName evidence="5">Glycerate 2-kinase</fullName>
    </submittedName>
</protein>
<gene>
    <name evidence="5" type="ORF">OPHB3_2270</name>
</gene>
<evidence type="ECO:0000313" key="6">
    <source>
        <dbReference type="Proteomes" id="UP000052946"/>
    </source>
</evidence>
<accession>A0A0U9H7I0</accession>
<dbReference type="NCBIfam" id="TIGR00045">
    <property type="entry name" value="glycerate kinase"/>
    <property type="match status" value="1"/>
</dbReference>
<evidence type="ECO:0000256" key="4">
    <source>
        <dbReference type="PIRNR" id="PIRNR006078"/>
    </source>
</evidence>
<dbReference type="SUPFAM" id="SSF110738">
    <property type="entry name" value="Glycerate kinase I"/>
    <property type="match status" value="1"/>
</dbReference>
<dbReference type="Gene3D" id="3.40.50.10350">
    <property type="entry name" value="Glycerate kinase, domain 1"/>
    <property type="match status" value="1"/>
</dbReference>
<evidence type="ECO:0000313" key="5">
    <source>
        <dbReference type="EMBL" id="GAQ18331.1"/>
    </source>
</evidence>
<dbReference type="PANTHER" id="PTHR21599:SF0">
    <property type="entry name" value="GLYCERATE KINASE"/>
    <property type="match status" value="1"/>
</dbReference>
<dbReference type="Pfam" id="PF02595">
    <property type="entry name" value="Gly_kinase"/>
    <property type="match status" value="1"/>
</dbReference>
<dbReference type="Gene3D" id="3.90.1510.10">
    <property type="entry name" value="Glycerate kinase, domain 2"/>
    <property type="match status" value="1"/>
</dbReference>
<evidence type="ECO:0000256" key="2">
    <source>
        <dbReference type="ARBA" id="ARBA00022679"/>
    </source>
</evidence>
<dbReference type="PIRSF" id="PIRSF006078">
    <property type="entry name" value="GlxK"/>
    <property type="match status" value="1"/>
</dbReference>
<reference evidence="5 6" key="2">
    <citation type="journal article" date="2016" name="Genome Announc.">
        <title>Draft Genome Sequence of Oceanobacillus picturae Heshi-B3, Isolated from Fermented Rice Bran in a Traditional Japanese Seafood Dish.</title>
        <authorList>
            <person name="Akuzawa S."/>
            <person name="Nagaoka J."/>
            <person name="Kanekatsu M."/>
            <person name="Kanesaki Y."/>
            <person name="Suzuki T."/>
        </authorList>
    </citation>
    <scope>NUCLEOTIDE SEQUENCE [LARGE SCALE GENOMIC DNA]</scope>
    <source>
        <strain evidence="5 6">Heshi-B3</strain>
    </source>
</reference>